<dbReference type="Proteomes" id="UP000290921">
    <property type="component" value="Unassembled WGS sequence"/>
</dbReference>
<evidence type="ECO:0000313" key="2">
    <source>
        <dbReference type="Proteomes" id="UP000290921"/>
    </source>
</evidence>
<evidence type="ECO:0000313" key="1">
    <source>
        <dbReference type="EMBL" id="RXI50002.1"/>
    </source>
</evidence>
<dbReference type="EMBL" id="QMAP01000002">
    <property type="protein sequence ID" value="RXI50002.1"/>
    <property type="molecule type" value="Genomic_DNA"/>
</dbReference>
<comment type="caution">
    <text evidence="1">The sequence shown here is derived from an EMBL/GenBank/DDBJ whole genome shotgun (WGS) entry which is preliminary data.</text>
</comment>
<sequence length="363" mass="42724">MKINIKDTNLVDKELEKKIRKELKDKVQEFDENRRYTMDLQFSEDFIICESEIDSYKIPKESLPPYQRGKELKGKEKMYALLSYRIHTVINIVKEYGIRLGNSGIKGMPFMESNKIELCFSEEDVQLDNKCKRKKDKGITVIAVMPSFSGFIKNLEFAFKDIENRIEKDLENVFDDKKEYDKYNELLDKFELYNILSDFKKEYGDMWMYSREHKSELKKKFIETIEIKAGIVPDDILKEQVLRPLKFKTVVICEIPVCKIIKKNTGVNKCIGHIRLLTNGRIINVKYQPHSKPYVIPDEVFEECIVSVTSRNNNKKLLKIIEELVNKVDEICQRFGYVLEKDIIHNVIGYMDIKSVIKKAREA</sequence>
<gene>
    <name evidence="1" type="ORF">DP130_03220</name>
</gene>
<accession>A0A4Q0VDF3</accession>
<dbReference type="AlphaFoldDB" id="A0A4Q0VDF3"/>
<organism evidence="1 2">
    <name type="scientific">Clostridium tetani</name>
    <dbReference type="NCBI Taxonomy" id="1513"/>
    <lineage>
        <taxon>Bacteria</taxon>
        <taxon>Bacillati</taxon>
        <taxon>Bacillota</taxon>
        <taxon>Clostridia</taxon>
        <taxon>Eubacteriales</taxon>
        <taxon>Clostridiaceae</taxon>
        <taxon>Clostridium</taxon>
    </lineage>
</organism>
<protein>
    <submittedName>
        <fullName evidence="1">Uncharacterized protein</fullName>
    </submittedName>
</protein>
<reference evidence="1 2" key="1">
    <citation type="submission" date="2018-06" db="EMBL/GenBank/DDBJ databases">
        <title>Genome conservation of Clostridium tetani.</title>
        <authorList>
            <person name="Bruggemann H."/>
            <person name="Popoff M.R."/>
        </authorList>
    </citation>
    <scope>NUCLEOTIDE SEQUENCE [LARGE SCALE GENOMIC DNA]</scope>
    <source>
        <strain evidence="1 2">2017.061</strain>
    </source>
</reference>
<name>A0A4Q0VDF3_CLOTA</name>
<dbReference type="RefSeq" id="WP_129029895.1">
    <property type="nucleotide sequence ID" value="NZ_QMAP01000002.1"/>
</dbReference>
<proteinExistence type="predicted"/>